<accession>A0ACB9JEX7</accession>
<evidence type="ECO:0000313" key="2">
    <source>
        <dbReference type="Proteomes" id="UP001056120"/>
    </source>
</evidence>
<dbReference type="Proteomes" id="UP001056120">
    <property type="component" value="Linkage Group LG04"/>
</dbReference>
<keyword evidence="2" id="KW-1185">Reference proteome</keyword>
<reference evidence="2" key="1">
    <citation type="journal article" date="2022" name="Mol. Ecol. Resour.">
        <title>The genomes of chicory, endive, great burdock and yacon provide insights into Asteraceae palaeo-polyploidization history and plant inulin production.</title>
        <authorList>
            <person name="Fan W."/>
            <person name="Wang S."/>
            <person name="Wang H."/>
            <person name="Wang A."/>
            <person name="Jiang F."/>
            <person name="Liu H."/>
            <person name="Zhao H."/>
            <person name="Xu D."/>
            <person name="Zhang Y."/>
        </authorList>
    </citation>
    <scope>NUCLEOTIDE SEQUENCE [LARGE SCALE GENOMIC DNA]</scope>
    <source>
        <strain evidence="2">cv. Yunnan</strain>
    </source>
</reference>
<reference evidence="1 2" key="2">
    <citation type="journal article" date="2022" name="Mol. Ecol. Resour.">
        <title>The genomes of chicory, endive, great burdock and yacon provide insights into Asteraceae paleo-polyploidization history and plant inulin production.</title>
        <authorList>
            <person name="Fan W."/>
            <person name="Wang S."/>
            <person name="Wang H."/>
            <person name="Wang A."/>
            <person name="Jiang F."/>
            <person name="Liu H."/>
            <person name="Zhao H."/>
            <person name="Xu D."/>
            <person name="Zhang Y."/>
        </authorList>
    </citation>
    <scope>NUCLEOTIDE SEQUENCE [LARGE SCALE GENOMIC DNA]</scope>
    <source>
        <strain evidence="2">cv. Yunnan</strain>
        <tissue evidence="1">Leaves</tissue>
    </source>
</reference>
<name>A0ACB9JEX7_9ASTR</name>
<comment type="caution">
    <text evidence="1">The sequence shown here is derived from an EMBL/GenBank/DDBJ whole genome shotgun (WGS) entry which is preliminary data.</text>
</comment>
<evidence type="ECO:0000313" key="1">
    <source>
        <dbReference type="EMBL" id="KAI3818105.1"/>
    </source>
</evidence>
<proteinExistence type="predicted"/>
<dbReference type="EMBL" id="CM042021">
    <property type="protein sequence ID" value="KAI3818105.1"/>
    <property type="molecule type" value="Genomic_DNA"/>
</dbReference>
<organism evidence="1 2">
    <name type="scientific">Smallanthus sonchifolius</name>
    <dbReference type="NCBI Taxonomy" id="185202"/>
    <lineage>
        <taxon>Eukaryota</taxon>
        <taxon>Viridiplantae</taxon>
        <taxon>Streptophyta</taxon>
        <taxon>Embryophyta</taxon>
        <taxon>Tracheophyta</taxon>
        <taxon>Spermatophyta</taxon>
        <taxon>Magnoliopsida</taxon>
        <taxon>eudicotyledons</taxon>
        <taxon>Gunneridae</taxon>
        <taxon>Pentapetalae</taxon>
        <taxon>asterids</taxon>
        <taxon>campanulids</taxon>
        <taxon>Asterales</taxon>
        <taxon>Asteraceae</taxon>
        <taxon>Asteroideae</taxon>
        <taxon>Heliantheae alliance</taxon>
        <taxon>Millerieae</taxon>
        <taxon>Smallanthus</taxon>
    </lineage>
</organism>
<gene>
    <name evidence="1" type="ORF">L1987_11908</name>
</gene>
<sequence>MFCSNVELFIAGKPSFVVLLSIVLLVFMSCYPLCVTFLNFYCFCDHALSESYSGTKPDCPEGGGCSSVTVDDSGGEI</sequence>
<protein>
    <submittedName>
        <fullName evidence="1">Uncharacterized protein</fullName>
    </submittedName>
</protein>